<accession>A0A934S5G3</accession>
<sequence length="587" mass="65354">MPKYLHPAQLNVLKRFSQANDILRNTSRASNPAWYQDALELDLQLHIRTDGANISCYLFERPENKWTAGPDLTHDQLQEPAKIQEFAKAVLEHARSLGATGLGVVLTIGDEFAITDLKLEFNDPAALPEIRERAVIDPPSVLEDASRDAAENSWRVLPYPGNPNGKIGTSIALSHHYQLFLDTLRVYGEAENFPIVTCALSAPLVALLGIIGTVTRNPDRPFVAILQYPWLTVLAFFNQQADLILLRTMQHRGLLRPANFRQAVATACTALEIVDPDLFIFPLGKQVDTNLVTDLGTTFPTSHLEVVRPRDTHGLPAWAIELIIATQPASEEHLPGITFDTFRREGWVFQNFLPPIGDAVGLFPTKSEIKLLRGLLIGRLALVGLVLLAFGWLTFSFSRKIFQPDIFFLKTSESADLLKRIAKLNIERKQTQQLENLLEDRSKAWTSMELLARLLPENCGVKVTSFNLSVRPQNTPGQPKVGFIKEWQIKGLTDSKGLDLLNHLNNNESIATHFAEIAELTGNTAFDPKVPTRTLVVSVKSRGVETSKSPKIEGTNQPPAYPYSFEFVITQRFESADPLAINVLKAP</sequence>
<dbReference type="RefSeq" id="WP_200269899.1">
    <property type="nucleotide sequence ID" value="NZ_JAENIJ010000012.1"/>
</dbReference>
<comment type="caution">
    <text evidence="3">The sequence shown here is derived from an EMBL/GenBank/DDBJ whole genome shotgun (WGS) entry which is preliminary data.</text>
</comment>
<organism evidence="3 4">
    <name type="scientific">Luteolibacter pohnpeiensis</name>
    <dbReference type="NCBI Taxonomy" id="454153"/>
    <lineage>
        <taxon>Bacteria</taxon>
        <taxon>Pseudomonadati</taxon>
        <taxon>Verrucomicrobiota</taxon>
        <taxon>Verrucomicrobiia</taxon>
        <taxon>Verrucomicrobiales</taxon>
        <taxon>Verrucomicrobiaceae</taxon>
        <taxon>Luteolibacter</taxon>
    </lineage>
</organism>
<evidence type="ECO:0000313" key="3">
    <source>
        <dbReference type="EMBL" id="MBK1882602.1"/>
    </source>
</evidence>
<evidence type="ECO:0000256" key="1">
    <source>
        <dbReference type="SAM" id="Coils"/>
    </source>
</evidence>
<feature type="transmembrane region" description="Helical" evidence="2">
    <location>
        <begin position="227"/>
        <end position="246"/>
    </location>
</feature>
<dbReference type="AlphaFoldDB" id="A0A934S5G3"/>
<keyword evidence="2" id="KW-0472">Membrane</keyword>
<protein>
    <submittedName>
        <fullName evidence="3">Uncharacterized protein</fullName>
    </submittedName>
</protein>
<keyword evidence="2" id="KW-0812">Transmembrane</keyword>
<feature type="coiled-coil region" evidence="1">
    <location>
        <begin position="414"/>
        <end position="441"/>
    </location>
</feature>
<dbReference type="EMBL" id="JAENIJ010000012">
    <property type="protein sequence ID" value="MBK1882602.1"/>
    <property type="molecule type" value="Genomic_DNA"/>
</dbReference>
<gene>
    <name evidence="3" type="ORF">JIN85_09255</name>
</gene>
<dbReference type="Proteomes" id="UP000603141">
    <property type="component" value="Unassembled WGS sequence"/>
</dbReference>
<feature type="transmembrane region" description="Helical" evidence="2">
    <location>
        <begin position="193"/>
        <end position="215"/>
    </location>
</feature>
<keyword evidence="1" id="KW-0175">Coiled coil</keyword>
<evidence type="ECO:0000313" key="4">
    <source>
        <dbReference type="Proteomes" id="UP000603141"/>
    </source>
</evidence>
<evidence type="ECO:0000256" key="2">
    <source>
        <dbReference type="SAM" id="Phobius"/>
    </source>
</evidence>
<reference evidence="3" key="1">
    <citation type="submission" date="2021-01" db="EMBL/GenBank/DDBJ databases">
        <title>Modified the classification status of verrucomicrobia.</title>
        <authorList>
            <person name="Feng X."/>
        </authorList>
    </citation>
    <scope>NUCLEOTIDE SEQUENCE</scope>
    <source>
        <strain evidence="3">KCTC 22041</strain>
    </source>
</reference>
<feature type="transmembrane region" description="Helical" evidence="2">
    <location>
        <begin position="376"/>
        <end position="395"/>
    </location>
</feature>
<name>A0A934S5G3_9BACT</name>
<proteinExistence type="predicted"/>
<keyword evidence="2" id="KW-1133">Transmembrane helix</keyword>
<keyword evidence="4" id="KW-1185">Reference proteome</keyword>